<feature type="signal peptide" evidence="1">
    <location>
        <begin position="1"/>
        <end position="27"/>
    </location>
</feature>
<dbReference type="OrthoDB" id="8687009at2"/>
<dbReference type="Gene3D" id="3.30.160.670">
    <property type="match status" value="1"/>
</dbReference>
<dbReference type="InterPro" id="IPR025411">
    <property type="entry name" value="DUF4136"/>
</dbReference>
<keyword evidence="4" id="KW-1185">Reference proteome</keyword>
<sequence length="205" mass="22291">MSTLFRWPALLLSAALLGGCASMTQLGSEVSSYGSWPAERRPAAFVFDRLPSQQREPSGQDLLEAAALPALQAAGFTPATDPATATYTVQLGARVTEDPRSLDPWFGPRGWYGPPRPRLYGWYGWPGWGRFGPGFYGPATPVYDREVVVLIRDRRSGEIVYETRASNSGMISSIQGLLPAMFAAALKDFPAVEKTPRRVVVPIGS</sequence>
<keyword evidence="1" id="KW-0732">Signal</keyword>
<feature type="chain" id="PRO_5005513707" evidence="1">
    <location>
        <begin position="28"/>
        <end position="205"/>
    </location>
</feature>
<organism evidence="3 4">
    <name type="scientific">Piscinibacter sakaiensis</name>
    <name type="common">Ideonella sakaiensis</name>
    <dbReference type="NCBI Taxonomy" id="1547922"/>
    <lineage>
        <taxon>Bacteria</taxon>
        <taxon>Pseudomonadati</taxon>
        <taxon>Pseudomonadota</taxon>
        <taxon>Betaproteobacteria</taxon>
        <taxon>Burkholderiales</taxon>
        <taxon>Sphaerotilaceae</taxon>
        <taxon>Piscinibacter</taxon>
    </lineage>
</organism>
<evidence type="ECO:0000256" key="1">
    <source>
        <dbReference type="SAM" id="SignalP"/>
    </source>
</evidence>
<protein>
    <submittedName>
        <fullName evidence="3">Putative lipoprotein transmembrane</fullName>
    </submittedName>
</protein>
<dbReference type="Proteomes" id="UP000037660">
    <property type="component" value="Unassembled WGS sequence"/>
</dbReference>
<keyword evidence="3" id="KW-0812">Transmembrane</keyword>
<accession>A0A0K8P530</accession>
<reference evidence="4" key="1">
    <citation type="submission" date="2015-07" db="EMBL/GenBank/DDBJ databases">
        <title>Discovery of a poly(ethylene terephthalate assimilation.</title>
        <authorList>
            <person name="Yoshida S."/>
            <person name="Hiraga K."/>
            <person name="Takehana T."/>
            <person name="Taniguchi I."/>
            <person name="Yamaji H."/>
            <person name="Maeda Y."/>
            <person name="Toyohara K."/>
            <person name="Miyamoto K."/>
            <person name="Kimura Y."/>
            <person name="Oda K."/>
        </authorList>
    </citation>
    <scope>NUCLEOTIDE SEQUENCE [LARGE SCALE GENOMIC DNA]</scope>
    <source>
        <strain evidence="4">NBRC 110686 / TISTR 2288 / 201-F6</strain>
    </source>
</reference>
<dbReference type="PROSITE" id="PS51257">
    <property type="entry name" value="PROKAR_LIPOPROTEIN"/>
    <property type="match status" value="1"/>
</dbReference>
<reference evidence="3 4" key="2">
    <citation type="journal article" date="2016" name="Science">
        <title>A bacterium that degrades and assimilates poly(ethylene terephthalate).</title>
        <authorList>
            <person name="Yoshida S."/>
            <person name="Hiraga K."/>
            <person name="Takehana T."/>
            <person name="Taniguchi I."/>
            <person name="Yamaji H."/>
            <person name="Maeda Y."/>
            <person name="Toyohara K."/>
            <person name="Miyamoto K."/>
            <person name="Kimura Y."/>
            <person name="Oda K."/>
        </authorList>
    </citation>
    <scope>NUCLEOTIDE SEQUENCE [LARGE SCALE GENOMIC DNA]</scope>
    <source>
        <strain evidence="4">NBRC 110686 / TISTR 2288 / 201-F6</strain>
    </source>
</reference>
<proteinExistence type="predicted"/>
<dbReference type="STRING" id="1547922.ISF6_3692"/>
<evidence type="ECO:0000313" key="4">
    <source>
        <dbReference type="Proteomes" id="UP000037660"/>
    </source>
</evidence>
<dbReference type="EMBL" id="BBYR01000058">
    <property type="protein sequence ID" value="GAP37747.1"/>
    <property type="molecule type" value="Genomic_DNA"/>
</dbReference>
<keyword evidence="3" id="KW-0449">Lipoprotein</keyword>
<dbReference type="RefSeq" id="WP_054021664.1">
    <property type="nucleotide sequence ID" value="NZ_BBYR01000058.1"/>
</dbReference>
<evidence type="ECO:0000259" key="2">
    <source>
        <dbReference type="Pfam" id="PF13590"/>
    </source>
</evidence>
<keyword evidence="3" id="KW-0472">Membrane</keyword>
<feature type="domain" description="DUF4136" evidence="2">
    <location>
        <begin position="42"/>
        <end position="190"/>
    </location>
</feature>
<gene>
    <name evidence="3" type="ORF">ISF6_3692</name>
</gene>
<name>A0A0K8P530_PISS1</name>
<dbReference type="AlphaFoldDB" id="A0A0K8P530"/>
<dbReference type="Pfam" id="PF13590">
    <property type="entry name" value="DUF4136"/>
    <property type="match status" value="1"/>
</dbReference>
<comment type="caution">
    <text evidence="3">The sequence shown here is derived from an EMBL/GenBank/DDBJ whole genome shotgun (WGS) entry which is preliminary data.</text>
</comment>
<evidence type="ECO:0000313" key="3">
    <source>
        <dbReference type="EMBL" id="GAP37747.1"/>
    </source>
</evidence>